<evidence type="ECO:0000256" key="1">
    <source>
        <dbReference type="SAM" id="Phobius"/>
    </source>
</evidence>
<keyword evidence="4" id="KW-1185">Reference proteome</keyword>
<dbReference type="InterPro" id="IPR012495">
    <property type="entry name" value="TadE-like_dom"/>
</dbReference>
<dbReference type="RefSeq" id="WP_149391317.1">
    <property type="nucleotide sequence ID" value="NZ_SMRS01000007.1"/>
</dbReference>
<gene>
    <name evidence="3" type="ORF">E1H14_09915</name>
</gene>
<evidence type="ECO:0000313" key="4">
    <source>
        <dbReference type="Proteomes" id="UP000325302"/>
    </source>
</evidence>
<dbReference type="Proteomes" id="UP000325302">
    <property type="component" value="Unassembled WGS sequence"/>
</dbReference>
<protein>
    <submittedName>
        <fullName evidence="3">Pilus assembly protein</fullName>
    </submittedName>
</protein>
<dbReference type="OrthoDB" id="5574209at2"/>
<feature type="domain" description="TadE-like" evidence="2">
    <location>
        <begin position="18"/>
        <end position="60"/>
    </location>
</feature>
<dbReference type="AlphaFoldDB" id="A0A5A9W1W9"/>
<evidence type="ECO:0000259" key="2">
    <source>
        <dbReference type="Pfam" id="PF07811"/>
    </source>
</evidence>
<dbReference type="EMBL" id="SMRS01000007">
    <property type="protein sequence ID" value="KAA0874085.1"/>
    <property type="molecule type" value="Genomic_DNA"/>
</dbReference>
<name>A0A5A9W1W9_9GAMM</name>
<comment type="caution">
    <text evidence="3">The sequence shown here is derived from an EMBL/GenBank/DDBJ whole genome shotgun (WGS) entry which is preliminary data.</text>
</comment>
<keyword evidence="1" id="KW-1133">Transmembrane helix</keyword>
<sequence length="191" mass="21353">MKHSLFPQKKPSRCQQNGSVAIEFAGLFLLFFVVLYAILSYSVPLLLTYTFKQVSADAARATIRVNPALAQEDYIRVISQEVSRVVETSWLPETWRQGNCPSPNAAEPWQTLPPQPGHQSYGHIQPITPINGQNYFLLHICLQRPYLAQGDENTRAIIPILQLPGFTLPLLPLDEDTGTIILRGSTIASLR</sequence>
<feature type="transmembrane region" description="Helical" evidence="1">
    <location>
        <begin position="20"/>
        <end position="39"/>
    </location>
</feature>
<accession>A0A5A9W1W9</accession>
<reference evidence="3 4" key="1">
    <citation type="submission" date="2019-03" db="EMBL/GenBank/DDBJ databases">
        <title>Nitrincola sp. nov. isolated from an Indian soda lake.</title>
        <authorList>
            <person name="Joshi A."/>
            <person name="Thite S.V."/>
            <person name="Joseph N."/>
            <person name="Dhotre D."/>
            <person name="Moorthy M."/>
            <person name="Shouche Y.S."/>
        </authorList>
    </citation>
    <scope>NUCLEOTIDE SEQUENCE [LARGE SCALE GENOMIC DNA]</scope>
    <source>
        <strain evidence="3 4">MEB193</strain>
    </source>
</reference>
<dbReference type="Pfam" id="PF07811">
    <property type="entry name" value="TadE"/>
    <property type="match status" value="1"/>
</dbReference>
<keyword evidence="1" id="KW-0472">Membrane</keyword>
<proteinExistence type="predicted"/>
<keyword evidence="1" id="KW-0812">Transmembrane</keyword>
<organism evidence="3 4">
    <name type="scientific">Nitrincola tapanii</name>
    <dbReference type="NCBI Taxonomy" id="1708751"/>
    <lineage>
        <taxon>Bacteria</taxon>
        <taxon>Pseudomonadati</taxon>
        <taxon>Pseudomonadota</taxon>
        <taxon>Gammaproteobacteria</taxon>
        <taxon>Oceanospirillales</taxon>
        <taxon>Oceanospirillaceae</taxon>
        <taxon>Nitrincola</taxon>
    </lineage>
</organism>
<evidence type="ECO:0000313" key="3">
    <source>
        <dbReference type="EMBL" id="KAA0874085.1"/>
    </source>
</evidence>